<protein>
    <recommendedName>
        <fullName evidence="1">AAA-ATPase-like domain-containing protein</fullName>
    </recommendedName>
</protein>
<dbReference type="HOGENOM" id="CLU_021114_6_0_10"/>
<reference evidence="2 3" key="1">
    <citation type="submission" date="2009-09" db="EMBL/GenBank/DDBJ databases">
        <authorList>
            <person name="Weinstock G."/>
            <person name="Sodergren E."/>
            <person name="Clifton S."/>
            <person name="Fulton L."/>
            <person name="Fulton B."/>
            <person name="Courtney L."/>
            <person name="Fronick C."/>
            <person name="Harrison M."/>
            <person name="Strong C."/>
            <person name="Farmer C."/>
            <person name="Delahaunty K."/>
            <person name="Markovic C."/>
            <person name="Hall O."/>
            <person name="Minx P."/>
            <person name="Tomlinson C."/>
            <person name="Mitreva M."/>
            <person name="Nelson J."/>
            <person name="Hou S."/>
            <person name="Wollam A."/>
            <person name="Pepin K.H."/>
            <person name="Johnson M."/>
            <person name="Bhonagiri V."/>
            <person name="Nash W.E."/>
            <person name="Warren W."/>
            <person name="Chinwalla A."/>
            <person name="Mardis E.R."/>
            <person name="Wilson R.K."/>
        </authorList>
    </citation>
    <scope>NUCLEOTIDE SEQUENCE [LARGE SCALE GENOMIC DNA]</scope>
    <source>
        <strain evidence="2 3">F0319</strain>
    </source>
</reference>
<dbReference type="EMBL" id="ACVA01000067">
    <property type="protein sequence ID" value="EEX17405.1"/>
    <property type="molecule type" value="Genomic_DNA"/>
</dbReference>
<keyword evidence="3" id="KW-1185">Reference proteome</keyword>
<proteinExistence type="predicted"/>
<dbReference type="InterPro" id="IPR018631">
    <property type="entry name" value="AAA-ATPase-like_dom"/>
</dbReference>
<dbReference type="AlphaFoldDB" id="C9MSS9"/>
<evidence type="ECO:0000313" key="2">
    <source>
        <dbReference type="EMBL" id="EEX17405.1"/>
    </source>
</evidence>
<organism evidence="2 3">
    <name type="scientific">Prevotella veroralis F0319</name>
    <dbReference type="NCBI Taxonomy" id="649761"/>
    <lineage>
        <taxon>Bacteria</taxon>
        <taxon>Pseudomonadati</taxon>
        <taxon>Bacteroidota</taxon>
        <taxon>Bacteroidia</taxon>
        <taxon>Bacteroidales</taxon>
        <taxon>Prevotellaceae</taxon>
        <taxon>Prevotella</taxon>
    </lineage>
</organism>
<name>C9MSS9_9BACT</name>
<sequence length="72" mass="8707">MKYPIGIRSFERIRQDRCIYVNKTREIYWLTCKGKYYFLDRPRRFGKNLLSLPSKPTTRDAKICSEDCIQIL</sequence>
<feature type="domain" description="AAA-ATPase-like" evidence="1">
    <location>
        <begin position="4"/>
        <end position="50"/>
    </location>
</feature>
<dbReference type="STRING" id="649761.HMPREF0973_02698"/>
<dbReference type="Pfam" id="PF09820">
    <property type="entry name" value="AAA-ATPase_like"/>
    <property type="match status" value="1"/>
</dbReference>
<gene>
    <name evidence="2" type="ORF">HMPREF0973_02698</name>
</gene>
<evidence type="ECO:0000313" key="3">
    <source>
        <dbReference type="Proteomes" id="UP000003327"/>
    </source>
</evidence>
<comment type="caution">
    <text evidence="2">The sequence shown here is derived from an EMBL/GenBank/DDBJ whole genome shotgun (WGS) entry which is preliminary data.</text>
</comment>
<evidence type="ECO:0000259" key="1">
    <source>
        <dbReference type="Pfam" id="PF09820"/>
    </source>
</evidence>
<dbReference type="Proteomes" id="UP000003327">
    <property type="component" value="Unassembled WGS sequence"/>
</dbReference>
<accession>C9MSS9</accession>